<keyword evidence="2" id="KW-1185">Reference proteome</keyword>
<gene>
    <name evidence="1" type="ORF">SKP52_02505</name>
</gene>
<dbReference type="STRING" id="1515612.SKP52_02505"/>
<protein>
    <submittedName>
        <fullName evidence="1">Uncharacterized protein</fullName>
    </submittedName>
</protein>
<dbReference type="KEGG" id="sphk:SKP52_02505"/>
<dbReference type="HOGENOM" id="CLU_1676719_0_0_5"/>
<organism evidence="1 2">
    <name type="scientific">Sphingopyxis fribergensis</name>
    <dbReference type="NCBI Taxonomy" id="1515612"/>
    <lineage>
        <taxon>Bacteria</taxon>
        <taxon>Pseudomonadati</taxon>
        <taxon>Pseudomonadota</taxon>
        <taxon>Alphaproteobacteria</taxon>
        <taxon>Sphingomonadales</taxon>
        <taxon>Sphingomonadaceae</taxon>
        <taxon>Sphingopyxis</taxon>
    </lineage>
</organism>
<dbReference type="Proteomes" id="UP000030907">
    <property type="component" value="Chromosome"/>
</dbReference>
<proteinExistence type="predicted"/>
<reference evidence="1 2" key="1">
    <citation type="journal article" date="2015" name="Int. J. Syst. Evol. Microbiol.">
        <title>Description of Sphingopyxis fribergensis sp. nov. - a soil bacterium with the ability to degrade styrene and phenylacetic acid.</title>
        <authorList>
            <person name="Oelschlagel M."/>
            <person name="Ruckert C."/>
            <person name="Kalinowski J."/>
            <person name="Schmidt G."/>
            <person name="Schlomann M."/>
            <person name="Tischler D."/>
        </authorList>
    </citation>
    <scope>NUCLEOTIDE SEQUENCE [LARGE SCALE GENOMIC DNA]</scope>
    <source>
        <strain evidence="1 2">Kp5.2</strain>
    </source>
</reference>
<evidence type="ECO:0000313" key="2">
    <source>
        <dbReference type="Proteomes" id="UP000030907"/>
    </source>
</evidence>
<evidence type="ECO:0000313" key="1">
    <source>
        <dbReference type="EMBL" id="AJA07436.1"/>
    </source>
</evidence>
<dbReference type="AlphaFoldDB" id="A0A0A7PBF9"/>
<sequence length="157" mass="17734">MTTCRTCSIPLGRGNKTGYCRRHVAAYNLAQPHIKERQRAGIRRKHATDPVFLDGLRRRARALGDDPVINAKRTQHFKEGRFWELGSIASRAPDVRARAGKASSATKLAWCPPHLRADYLHLVRAKRFPAAEARTLIEDQNEVEMRRWRLSIGAAAA</sequence>
<dbReference type="EMBL" id="CP009122">
    <property type="protein sequence ID" value="AJA07436.1"/>
    <property type="molecule type" value="Genomic_DNA"/>
</dbReference>
<accession>A0A0A7PBF9</accession>
<name>A0A0A7PBF9_9SPHN</name>